<keyword evidence="2" id="KW-1185">Reference proteome</keyword>
<name>A0A0D8BBE2_9ACTN</name>
<dbReference type="EMBL" id="JYFN01000036">
    <property type="protein sequence ID" value="KJE21511.1"/>
    <property type="molecule type" value="Genomic_DNA"/>
</dbReference>
<reference evidence="2" key="1">
    <citation type="submission" date="2015-02" db="EMBL/GenBank/DDBJ databases">
        <title>Draft Genome of Frankia sp. CpI1-S.</title>
        <authorList>
            <person name="Oshone R.T."/>
            <person name="Ngom M."/>
            <person name="Ghodhbane-Gtari F."/>
            <person name="Gtari M."/>
            <person name="Morris K."/>
            <person name="Thomas K."/>
            <person name="Sen A."/>
            <person name="Tisa L.S."/>
        </authorList>
    </citation>
    <scope>NUCLEOTIDE SEQUENCE [LARGE SCALE GENOMIC DNA]</scope>
    <source>
        <strain evidence="2">CpI1-S</strain>
    </source>
</reference>
<accession>A0A0D8BBE2</accession>
<gene>
    <name evidence="1" type="ORF">FF36_04199</name>
</gene>
<evidence type="ECO:0000313" key="2">
    <source>
        <dbReference type="Proteomes" id="UP000032545"/>
    </source>
</evidence>
<protein>
    <submittedName>
        <fullName evidence="1">Uncharacterized protein</fullName>
    </submittedName>
</protein>
<dbReference type="PATRIC" id="fig|1502723.3.peg.3915"/>
<dbReference type="Proteomes" id="UP000032545">
    <property type="component" value="Unassembled WGS sequence"/>
</dbReference>
<dbReference type="AlphaFoldDB" id="A0A0D8BBE2"/>
<proteinExistence type="predicted"/>
<sequence>MDQRRNCYVQLNANDRNYRDAMLAYAYALKAESAGEAEAAEVAAARRAQRDSRAEAQMTASDEVLNSEGGINAQLTEAYRLLKQIERASDANTREPLLEEVIELLDEIILMMSRMRAIMRIELAITDRSPFED</sequence>
<organism evidence="1 2">
    <name type="scientific">Frankia torreyi</name>
    <dbReference type="NCBI Taxonomy" id="1856"/>
    <lineage>
        <taxon>Bacteria</taxon>
        <taxon>Bacillati</taxon>
        <taxon>Actinomycetota</taxon>
        <taxon>Actinomycetes</taxon>
        <taxon>Frankiales</taxon>
        <taxon>Frankiaceae</taxon>
        <taxon>Frankia</taxon>
    </lineage>
</organism>
<comment type="caution">
    <text evidence="1">The sequence shown here is derived from an EMBL/GenBank/DDBJ whole genome shotgun (WGS) entry which is preliminary data.</text>
</comment>
<evidence type="ECO:0000313" key="1">
    <source>
        <dbReference type="EMBL" id="KJE21511.1"/>
    </source>
</evidence>
<reference evidence="1 2" key="2">
    <citation type="journal article" date="2016" name="Genome Announc.">
        <title>Permanent Draft Genome Sequences for Two Variants of Frankia sp. Strain CpI1, the First Frankia Strain Isolated from Root Nodules of Comptonia peregrina.</title>
        <authorList>
            <person name="Oshone R."/>
            <person name="Hurst S.G.IV."/>
            <person name="Abebe-Akele F."/>
            <person name="Simpson S."/>
            <person name="Morris K."/>
            <person name="Thomas W.K."/>
            <person name="Tisa L.S."/>
        </authorList>
    </citation>
    <scope>NUCLEOTIDE SEQUENCE [LARGE SCALE GENOMIC DNA]</scope>
    <source>
        <strain evidence="2">CpI1-S</strain>
    </source>
</reference>